<dbReference type="Proteomes" id="UP000188320">
    <property type="component" value="Unassembled WGS sequence"/>
</dbReference>
<organism evidence="1 2">
    <name type="scientific">Zancudomyces culisetae</name>
    <name type="common">Gut fungus</name>
    <name type="synonym">Smittium culisetae</name>
    <dbReference type="NCBI Taxonomy" id="1213189"/>
    <lineage>
        <taxon>Eukaryota</taxon>
        <taxon>Fungi</taxon>
        <taxon>Fungi incertae sedis</taxon>
        <taxon>Zoopagomycota</taxon>
        <taxon>Kickxellomycotina</taxon>
        <taxon>Harpellomycetes</taxon>
        <taxon>Harpellales</taxon>
        <taxon>Legeriomycetaceae</taxon>
        <taxon>Zancudomyces</taxon>
    </lineage>
</organism>
<name>A0A1R1PEA6_ZANCU</name>
<dbReference type="PRINTS" id="PR01210">
    <property type="entry name" value="GGTRANSPTASE"/>
</dbReference>
<dbReference type="InterPro" id="IPR029055">
    <property type="entry name" value="Ntn_hydrolases_N"/>
</dbReference>
<dbReference type="InterPro" id="IPR052896">
    <property type="entry name" value="GGT-like_enzyme"/>
</dbReference>
<reference evidence="2" key="1">
    <citation type="submission" date="2017-01" db="EMBL/GenBank/DDBJ databases">
        <authorList>
            <person name="Wang Y."/>
            <person name="White M."/>
            <person name="Kvist S."/>
            <person name="Moncalvo J.-M."/>
        </authorList>
    </citation>
    <scope>NUCLEOTIDE SEQUENCE [LARGE SCALE GENOMIC DNA]</scope>
    <source>
        <strain evidence="2">COL-18-3</strain>
    </source>
</reference>
<gene>
    <name evidence="1" type="ORF">AX774_g7300</name>
</gene>
<comment type="caution">
    <text evidence="1">The sequence shown here is derived from an EMBL/GenBank/DDBJ whole genome shotgun (WGS) entry which is preliminary data.</text>
</comment>
<proteinExistence type="predicted"/>
<dbReference type="InterPro" id="IPR043137">
    <property type="entry name" value="GGT_ssub_C"/>
</dbReference>
<dbReference type="Pfam" id="PF01019">
    <property type="entry name" value="G_glu_transpept"/>
    <property type="match status" value="1"/>
</dbReference>
<accession>A0A1R1PEA6</accession>
<keyword evidence="2" id="KW-1185">Reference proteome</keyword>
<sequence length="375" mass="41497">MCEYANTQPKLSRTLRLLVENGKDGFYKGPVGEAIINAIQEARGKMCLDDLENHKTAFVDPIHYEHNGFKVYECPPNGQGIVALQALGVLDSLVEDGKIPDIGKIQHNSAEYLHILIECLRLAFADAFHYVADPDHIPDPQLLLSRDYLKTRADLFNHDVKNECITNGELPISCDTVYFSVVDQDGNGCSFIGIIPKGCGFTLQNRGCGFSLNTQGYNLYQPEKRPYHTIIPSMITKNDELHAVFGVMGGYMQPQGHLQVLLNLLHFGMDPQRSLDQPRFCIDVFEDIVFIEDGIDSIEAVESALKRKGHNIIVKKSYERAVFGRGQVIIRSSSQSKKHAEQPLNTGDSLGSACEDSIILAVGSDPRSDGCASAR</sequence>
<dbReference type="PANTHER" id="PTHR43881:SF1">
    <property type="entry name" value="GAMMA-GLUTAMYLTRANSPEPTIDASE (AFU_ORTHOLOGUE AFUA_4G13580)"/>
    <property type="match status" value="1"/>
</dbReference>
<dbReference type="OrthoDB" id="2015213at2759"/>
<dbReference type="SUPFAM" id="SSF56235">
    <property type="entry name" value="N-terminal nucleophile aminohydrolases (Ntn hydrolases)"/>
    <property type="match status" value="1"/>
</dbReference>
<dbReference type="PANTHER" id="PTHR43881">
    <property type="entry name" value="GAMMA-GLUTAMYLTRANSPEPTIDASE (AFU_ORTHOLOGUE AFUA_4G13580)"/>
    <property type="match status" value="1"/>
</dbReference>
<dbReference type="AlphaFoldDB" id="A0A1R1PEA6"/>
<dbReference type="InterPro" id="IPR043138">
    <property type="entry name" value="GGT_lsub"/>
</dbReference>
<dbReference type="GO" id="GO:0016740">
    <property type="term" value="F:transferase activity"/>
    <property type="evidence" value="ECO:0007669"/>
    <property type="project" value="UniProtKB-KW"/>
</dbReference>
<keyword evidence="1" id="KW-0808">Transferase</keyword>
<dbReference type="Gene3D" id="1.10.246.130">
    <property type="match status" value="1"/>
</dbReference>
<evidence type="ECO:0000313" key="1">
    <source>
        <dbReference type="EMBL" id="OMH79291.1"/>
    </source>
</evidence>
<evidence type="ECO:0000313" key="2">
    <source>
        <dbReference type="Proteomes" id="UP000188320"/>
    </source>
</evidence>
<dbReference type="EMBL" id="LSSK01001602">
    <property type="protein sequence ID" value="OMH79291.1"/>
    <property type="molecule type" value="Genomic_DNA"/>
</dbReference>
<protein>
    <submittedName>
        <fullName evidence="1">Putative gamma-glutamyltransferase YwrD</fullName>
    </submittedName>
</protein>
<dbReference type="Gene3D" id="3.60.20.40">
    <property type="match status" value="1"/>
</dbReference>